<feature type="domain" description="PilZ" evidence="1">
    <location>
        <begin position="6"/>
        <end position="117"/>
    </location>
</feature>
<reference evidence="2 3" key="1">
    <citation type="journal article" date="2023" name="Antonie Van Leeuwenhoek">
        <title>Mesoterricola silvestris gen. nov., sp. nov., Mesoterricola sediminis sp. nov., Geothrix oryzae sp. nov., Geothrix edaphica sp. nov., Geothrix rubra sp. nov., and Geothrix limicola sp. nov., six novel members of Acidobacteriota isolated from soils.</title>
        <authorList>
            <person name="Itoh H."/>
            <person name="Sugisawa Y."/>
            <person name="Mise K."/>
            <person name="Xu Z."/>
            <person name="Kuniyasu M."/>
            <person name="Ushijima N."/>
            <person name="Kawano K."/>
            <person name="Kobayashi E."/>
            <person name="Shiratori Y."/>
            <person name="Masuda Y."/>
            <person name="Senoo K."/>
        </authorList>
    </citation>
    <scope>NUCLEOTIDE SEQUENCE [LARGE SCALE GENOMIC DNA]</scope>
    <source>
        <strain evidence="2 3">Red804</strain>
    </source>
</reference>
<evidence type="ECO:0000313" key="3">
    <source>
        <dbReference type="Proteomes" id="UP001165069"/>
    </source>
</evidence>
<name>A0ABQ5QDC7_9BACT</name>
<dbReference type="RefSeq" id="WP_285570272.1">
    <property type="nucleotide sequence ID" value="NZ_BSDE01000001.1"/>
</dbReference>
<dbReference type="InterPro" id="IPR009875">
    <property type="entry name" value="PilZ_domain"/>
</dbReference>
<dbReference type="Pfam" id="PF07238">
    <property type="entry name" value="PilZ"/>
    <property type="match status" value="1"/>
</dbReference>
<comment type="caution">
    <text evidence="2">The sequence shown here is derived from an EMBL/GenBank/DDBJ whole genome shotgun (WGS) entry which is preliminary data.</text>
</comment>
<dbReference type="Proteomes" id="UP001165069">
    <property type="component" value="Unassembled WGS sequence"/>
</dbReference>
<protein>
    <recommendedName>
        <fullName evidence="1">PilZ domain-containing protein</fullName>
    </recommendedName>
</protein>
<organism evidence="2 3">
    <name type="scientific">Geothrix limicola</name>
    <dbReference type="NCBI Taxonomy" id="2927978"/>
    <lineage>
        <taxon>Bacteria</taxon>
        <taxon>Pseudomonadati</taxon>
        <taxon>Acidobacteriota</taxon>
        <taxon>Holophagae</taxon>
        <taxon>Holophagales</taxon>
        <taxon>Holophagaceae</taxon>
        <taxon>Geothrix</taxon>
    </lineage>
</organism>
<proteinExistence type="predicted"/>
<gene>
    <name evidence="2" type="ORF">GETHLI_06570</name>
</gene>
<dbReference type="Gene3D" id="2.40.10.220">
    <property type="entry name" value="predicted glycosyltransferase like domains"/>
    <property type="match status" value="1"/>
</dbReference>
<evidence type="ECO:0000259" key="1">
    <source>
        <dbReference type="Pfam" id="PF07238"/>
    </source>
</evidence>
<sequence length="124" mass="13452">MSSQPEKRKYPRLSINDGAYGVRFQAQGTPIHDGRLVNLSAGGCGLEIQTADARHMEVGDLLESVFLDHPDLPFVPLSAVVVRLLGKVPGKTGGYVLAGLEFQETTPFVRELIAGHVAEKLKKE</sequence>
<dbReference type="EMBL" id="BSDE01000001">
    <property type="protein sequence ID" value="GLH72155.1"/>
    <property type="molecule type" value="Genomic_DNA"/>
</dbReference>
<accession>A0ABQ5QDC7</accession>
<dbReference type="SUPFAM" id="SSF141371">
    <property type="entry name" value="PilZ domain-like"/>
    <property type="match status" value="1"/>
</dbReference>
<evidence type="ECO:0000313" key="2">
    <source>
        <dbReference type="EMBL" id="GLH72155.1"/>
    </source>
</evidence>
<keyword evidence="3" id="KW-1185">Reference proteome</keyword>